<dbReference type="Pfam" id="PF13578">
    <property type="entry name" value="Methyltransf_24"/>
    <property type="match status" value="1"/>
</dbReference>
<dbReference type="InterPro" id="IPR029063">
    <property type="entry name" value="SAM-dependent_MTases_sf"/>
</dbReference>
<accession>A0A2V3U9H2</accession>
<name>A0A2V3U9H2_9HYPH</name>
<dbReference type="RefSeq" id="WP_210206433.1">
    <property type="nucleotide sequence ID" value="NZ_CAKNFM010000006.1"/>
</dbReference>
<dbReference type="EMBL" id="QJJK01000004">
    <property type="protein sequence ID" value="PXW60371.1"/>
    <property type="molecule type" value="Genomic_DNA"/>
</dbReference>
<proteinExistence type="predicted"/>
<evidence type="ECO:0000313" key="1">
    <source>
        <dbReference type="EMBL" id="PXW60371.1"/>
    </source>
</evidence>
<dbReference type="Gene3D" id="3.40.50.150">
    <property type="entry name" value="Vaccinia Virus protein VP39"/>
    <property type="match status" value="1"/>
</dbReference>
<dbReference type="AlphaFoldDB" id="A0A2V3U9H2"/>
<gene>
    <name evidence="1" type="ORF">C7450_104426</name>
</gene>
<dbReference type="SUPFAM" id="SSF53335">
    <property type="entry name" value="S-adenosyl-L-methionine-dependent methyltransferases"/>
    <property type="match status" value="1"/>
</dbReference>
<dbReference type="GO" id="GO:0032259">
    <property type="term" value="P:methylation"/>
    <property type="evidence" value="ECO:0007669"/>
    <property type="project" value="UniProtKB-KW"/>
</dbReference>
<comment type="caution">
    <text evidence="1">The sequence shown here is derived from an EMBL/GenBank/DDBJ whole genome shotgun (WGS) entry which is preliminary data.</text>
</comment>
<sequence length="275" mass="30251">MRAQFRRFGLGFLTLTGVARRGYFIPYRYARPARLEGYAALEPLFTAAAGQFEVVLRDIERHAAALAAIPAEGEGLRWRQMWFPRLDAAAAYALVLSLKPARIIEIGSGHSTRFLARAVGDGGLPTRITAIDPAPRASIRALPILHRPRVVEEVDPSEITGLEAGDILFIDSSHVAMPGGDVDRLVMDILPRLASGVIVHIHDILLPDAYPAEWAWRGYNEQLVVGALMQGGGYELLFASHYVATRMAARLGEGVIARLPLQQGARETSLWLRKR</sequence>
<dbReference type="Proteomes" id="UP000248021">
    <property type="component" value="Unassembled WGS sequence"/>
</dbReference>
<dbReference type="GO" id="GO:0008168">
    <property type="term" value="F:methyltransferase activity"/>
    <property type="evidence" value="ECO:0007669"/>
    <property type="project" value="UniProtKB-KW"/>
</dbReference>
<protein>
    <submittedName>
        <fullName evidence="1">Putative O-methyltransferase YrrM</fullName>
    </submittedName>
</protein>
<keyword evidence="1" id="KW-0489">Methyltransferase</keyword>
<keyword evidence="1" id="KW-0808">Transferase</keyword>
<reference evidence="1 2" key="1">
    <citation type="submission" date="2018-05" db="EMBL/GenBank/DDBJ databases">
        <title>Genomic Encyclopedia of Type Strains, Phase IV (KMG-IV): sequencing the most valuable type-strain genomes for metagenomic binning, comparative biology and taxonomic classification.</title>
        <authorList>
            <person name="Goeker M."/>
        </authorList>
    </citation>
    <scope>NUCLEOTIDE SEQUENCE [LARGE SCALE GENOMIC DNA]</scope>
    <source>
        <strain evidence="1 2">DSM 6462</strain>
    </source>
</reference>
<organism evidence="1 2">
    <name type="scientific">Chelatococcus asaccharovorans</name>
    <dbReference type="NCBI Taxonomy" id="28210"/>
    <lineage>
        <taxon>Bacteria</taxon>
        <taxon>Pseudomonadati</taxon>
        <taxon>Pseudomonadota</taxon>
        <taxon>Alphaproteobacteria</taxon>
        <taxon>Hyphomicrobiales</taxon>
        <taxon>Chelatococcaceae</taxon>
        <taxon>Chelatococcus</taxon>
    </lineage>
</organism>
<keyword evidence="2" id="KW-1185">Reference proteome</keyword>
<evidence type="ECO:0000313" key="2">
    <source>
        <dbReference type="Proteomes" id="UP000248021"/>
    </source>
</evidence>